<feature type="region of interest" description="Disordered" evidence="1">
    <location>
        <begin position="1"/>
        <end position="22"/>
    </location>
</feature>
<protein>
    <submittedName>
        <fullName evidence="2">Uncharacterized protein</fullName>
    </submittedName>
</protein>
<dbReference type="Proteomes" id="UP000000686">
    <property type="component" value="Chromosome"/>
</dbReference>
<reference evidence="2 3" key="1">
    <citation type="submission" date="2011-04" db="EMBL/GenBank/DDBJ databases">
        <title>Complete sequence of Pseudomonas fulva 12-X.</title>
        <authorList>
            <consortium name="US DOE Joint Genome Institute"/>
            <person name="Lucas S."/>
            <person name="Han J."/>
            <person name="Lapidus A."/>
            <person name="Cheng J.-F."/>
            <person name="Goodwin L."/>
            <person name="Pitluck S."/>
            <person name="Peters L."/>
            <person name="Mikhailova N."/>
            <person name="Pagani I."/>
            <person name="Davenport K."/>
            <person name="Han C."/>
            <person name="Tapia R."/>
            <person name="Land M."/>
            <person name="Hauser L."/>
            <person name="Kyrpides N."/>
            <person name="Ivanova N."/>
            <person name="Pagani I."/>
            <person name="Lcollab F.I."/>
            <person name="Woyke T."/>
        </authorList>
    </citation>
    <scope>NUCLEOTIDE SEQUENCE [LARGE SCALE GENOMIC DNA]</scope>
    <source>
        <strain evidence="3">12-X</strain>
    </source>
</reference>
<dbReference type="KEGG" id="pfv:Psefu_0975"/>
<dbReference type="STRING" id="743720.Psefu_0975"/>
<evidence type="ECO:0000313" key="3">
    <source>
        <dbReference type="Proteomes" id="UP000000686"/>
    </source>
</evidence>
<organism evidence="2 3">
    <name type="scientific">Pseudomonas fulva (strain 12-X)</name>
    <dbReference type="NCBI Taxonomy" id="743720"/>
    <lineage>
        <taxon>Bacteria</taxon>
        <taxon>Pseudomonadati</taxon>
        <taxon>Pseudomonadota</taxon>
        <taxon>Gammaproteobacteria</taxon>
        <taxon>Pseudomonadales</taxon>
        <taxon>Pseudomonadaceae</taxon>
        <taxon>Pseudomonas</taxon>
    </lineage>
</organism>
<name>F6AAK8_PSEF1</name>
<dbReference type="RefSeq" id="WP_013790085.1">
    <property type="nucleotide sequence ID" value="NC_015556.1"/>
</dbReference>
<gene>
    <name evidence="2" type="ordered locus">Psefu_0975</name>
</gene>
<accession>F6AAK8</accession>
<evidence type="ECO:0000313" key="2">
    <source>
        <dbReference type="EMBL" id="AEF20953.1"/>
    </source>
</evidence>
<sequence>MADDKPDAPGTATPPPVVGQGCVQRFDPEALSEEDGTEFEGAEALWQRMQHEKQSCDK</sequence>
<dbReference type="PROSITE" id="PS51257">
    <property type="entry name" value="PROKAR_LIPOPROTEIN"/>
    <property type="match status" value="1"/>
</dbReference>
<dbReference type="EMBL" id="CP002727">
    <property type="protein sequence ID" value="AEF20953.1"/>
    <property type="molecule type" value="Genomic_DNA"/>
</dbReference>
<proteinExistence type="predicted"/>
<dbReference type="AlphaFoldDB" id="F6AAK8"/>
<keyword evidence="3" id="KW-1185">Reference proteome</keyword>
<dbReference type="HOGENOM" id="CLU_196801_0_0_6"/>
<evidence type="ECO:0000256" key="1">
    <source>
        <dbReference type="SAM" id="MobiDB-lite"/>
    </source>
</evidence>